<organism evidence="1 2">
    <name type="scientific">Candidatus Opimibacter skivensis</name>
    <dbReference type="NCBI Taxonomy" id="2982028"/>
    <lineage>
        <taxon>Bacteria</taxon>
        <taxon>Pseudomonadati</taxon>
        <taxon>Bacteroidota</taxon>
        <taxon>Saprospiria</taxon>
        <taxon>Saprospirales</taxon>
        <taxon>Saprospiraceae</taxon>
        <taxon>Candidatus Opimibacter</taxon>
    </lineage>
</organism>
<accession>A0A9D7SYE3</accession>
<proteinExistence type="predicted"/>
<sequence length="492" mass="56805">MRHIIKKQLIELELRRRDDIFILQEKASRYYYKNILPALEEIFDRISGANEMIQIDRLEIDLGTISLENPSDDIRIEDLHNMLFKEIEIQLKNTSKPNYRSHFNATPSNYKKLSLSLNAGEQWIYYIQHGVLTWNTSPITEEWKTLVLEALATDFALVTRLREVISQSSKSLTRIINEHQESFLVKLVEILTAQEQHSLPDVLHELHFILTNLHQKDFVPEIKKEVADKPLKIWTDVIRIAATKTNKPTSLQIAEQILKETLQNQHNASEHLENIEKGLHLLKPIMIELSENITQSTDESLKQTSGSIATETAPPFLASPGSSVSEEGLFVQHAGLVLLHQFFRYLFKNTGLIEEGKFINREKQEKAILLLHYLVTGNAEPEEYLLAVPKLLCSWPLDEPLESYVTLSEQEKTEANDLLHAAIAQWTILKNTSADGLRDGFLQRNGKMIMQNDNLFFQVEKSAIDVLLDHLPWNLSHIKLPWMSEMIRVEWR</sequence>
<dbReference type="Pfam" id="PF19268">
    <property type="entry name" value="CIS_TMP"/>
    <property type="match status" value="1"/>
</dbReference>
<evidence type="ECO:0000313" key="2">
    <source>
        <dbReference type="Proteomes" id="UP000808337"/>
    </source>
</evidence>
<comment type="caution">
    <text evidence="1">The sequence shown here is derived from an EMBL/GenBank/DDBJ whole genome shotgun (WGS) entry which is preliminary data.</text>
</comment>
<dbReference type="EMBL" id="JADKGY010000029">
    <property type="protein sequence ID" value="MBK9983960.1"/>
    <property type="molecule type" value="Genomic_DNA"/>
</dbReference>
<protein>
    <submittedName>
        <fullName evidence="1">Uncharacterized protein</fullName>
    </submittedName>
</protein>
<dbReference type="InterPro" id="IPR045538">
    <property type="entry name" value="CIS_TMP"/>
</dbReference>
<reference evidence="1 2" key="1">
    <citation type="submission" date="2020-10" db="EMBL/GenBank/DDBJ databases">
        <title>Connecting structure to function with the recovery of over 1000 high-quality activated sludge metagenome-assembled genomes encoding full-length rRNA genes using long-read sequencing.</title>
        <authorList>
            <person name="Singleton C.M."/>
            <person name="Petriglieri F."/>
            <person name="Kristensen J.M."/>
            <person name="Kirkegaard R.H."/>
            <person name="Michaelsen T.Y."/>
            <person name="Andersen M.H."/>
            <person name="Karst S.M."/>
            <person name="Dueholm M.S."/>
            <person name="Nielsen P.H."/>
            <person name="Albertsen M."/>
        </authorList>
    </citation>
    <scope>NUCLEOTIDE SEQUENCE [LARGE SCALE GENOMIC DNA]</scope>
    <source>
        <strain evidence="1">Ribe_18-Q3-R11-54_MAXAC.273</strain>
    </source>
</reference>
<dbReference type="Proteomes" id="UP000808337">
    <property type="component" value="Unassembled WGS sequence"/>
</dbReference>
<dbReference type="AlphaFoldDB" id="A0A9D7SYE3"/>
<name>A0A9D7SYE3_9BACT</name>
<evidence type="ECO:0000313" key="1">
    <source>
        <dbReference type="EMBL" id="MBK9983960.1"/>
    </source>
</evidence>
<gene>
    <name evidence="1" type="ORF">IPP15_16600</name>
</gene>